<keyword evidence="3" id="KW-0949">S-adenosyl-L-methionine</keyword>
<accession>A0A0H5QRL6</accession>
<reference evidence="4" key="1">
    <citation type="submission" date="2015-04" db="EMBL/GenBank/DDBJ databases">
        <title>The genome sequence of the plant pathogenic Rhizarian Plasmodiophora brassicae reveals insights in its biotrophic life cycle and the origin of chitin synthesis.</title>
        <authorList>
            <person name="Schwelm A."/>
            <person name="Fogelqvist J."/>
            <person name="Knaust A."/>
            <person name="Julke S."/>
            <person name="Lilja T."/>
            <person name="Dhandapani V."/>
            <person name="Bonilla-Rosso G."/>
            <person name="Karlsson M."/>
            <person name="Shevchenko A."/>
            <person name="Choi S.R."/>
            <person name="Kim H.G."/>
            <person name="Park J.Y."/>
            <person name="Lim Y.P."/>
            <person name="Ludwig-Muller J."/>
            <person name="Dixelius C."/>
        </authorList>
    </citation>
    <scope>NUCLEOTIDE SEQUENCE</scope>
    <source>
        <tissue evidence="4">Potato root galls</tissue>
    </source>
</reference>
<proteinExistence type="predicted"/>
<sequence length="263" mass="30093">MESSSRRKISRSRKLKRSKFLHMDRAQCLKSSRSLITEWHCLEKRLLNAKCPREIASVQERMDEMGGLGRYQDASIAGHSKAAAKFNSAKWVITCLRRRQDKYRLLDVGALSNHYLPYSSWIDCTAMDLKPRHSSVLEQDFFTYEPGQNRFDVVVLSLILNFVACKAKRGLMIRLAADLLADSESILVIVLPKACLDNSRYLDNERFINGLEVYGLQPVLPLCKVTAKLSLWILKKGVPKQSHDSRQKIIRSGSNRNNFSITF</sequence>
<evidence type="ECO:0000313" key="4">
    <source>
        <dbReference type="EMBL" id="CRZ04176.1"/>
    </source>
</evidence>
<evidence type="ECO:0000256" key="3">
    <source>
        <dbReference type="ARBA" id="ARBA00022691"/>
    </source>
</evidence>
<dbReference type="GO" id="GO:0005730">
    <property type="term" value="C:nucleolus"/>
    <property type="evidence" value="ECO:0007669"/>
    <property type="project" value="TreeGrafter"/>
</dbReference>
<dbReference type="PANTHER" id="PTHR21008">
    <property type="entry name" value="S-ADENOSYLMETHIONINE SENSOR UPSTREAM OF MTORC1-RELATED"/>
    <property type="match status" value="1"/>
</dbReference>
<keyword evidence="1" id="KW-0489">Methyltransferase</keyword>
<dbReference type="EMBL" id="HACM01003734">
    <property type="protein sequence ID" value="CRZ04176.1"/>
    <property type="molecule type" value="Transcribed_RNA"/>
</dbReference>
<organism evidence="4">
    <name type="scientific">Spongospora subterranea</name>
    <dbReference type="NCBI Taxonomy" id="70186"/>
    <lineage>
        <taxon>Eukaryota</taxon>
        <taxon>Sar</taxon>
        <taxon>Rhizaria</taxon>
        <taxon>Endomyxa</taxon>
        <taxon>Phytomyxea</taxon>
        <taxon>Plasmodiophorida</taxon>
        <taxon>Plasmodiophoridae</taxon>
        <taxon>Spongospora</taxon>
    </lineage>
</organism>
<dbReference type="GO" id="GO:0016433">
    <property type="term" value="F:rRNA (adenine) methyltransferase activity"/>
    <property type="evidence" value="ECO:0007669"/>
    <property type="project" value="TreeGrafter"/>
</dbReference>
<protein>
    <submittedName>
        <fullName evidence="4">Uncharacterized protein</fullName>
    </submittedName>
</protein>
<dbReference type="Pfam" id="PF11968">
    <property type="entry name" value="Bmt2"/>
    <property type="match status" value="1"/>
</dbReference>
<dbReference type="InterPro" id="IPR021867">
    <property type="entry name" value="Bmt2/SAMTOR"/>
</dbReference>
<dbReference type="AlphaFoldDB" id="A0A0H5QRL6"/>
<evidence type="ECO:0000256" key="2">
    <source>
        <dbReference type="ARBA" id="ARBA00022679"/>
    </source>
</evidence>
<dbReference type="PANTHER" id="PTHR21008:SF1">
    <property type="entry name" value="25S RRNA (ADENINE(2142)-N(1))-METHYLTRANSFERASE"/>
    <property type="match status" value="1"/>
</dbReference>
<evidence type="ECO:0000256" key="1">
    <source>
        <dbReference type="ARBA" id="ARBA00022603"/>
    </source>
</evidence>
<name>A0A0H5QRL6_9EUKA</name>
<keyword evidence="2" id="KW-0808">Transferase</keyword>